<name>A0A7J6BY61_9TELE</name>
<evidence type="ECO:0000256" key="1">
    <source>
        <dbReference type="SAM" id="MobiDB-lite"/>
    </source>
</evidence>
<dbReference type="AlphaFoldDB" id="A0A7J6BY61"/>
<dbReference type="Pfam" id="PF14774">
    <property type="entry name" value="FAM177"/>
    <property type="match status" value="1"/>
</dbReference>
<dbReference type="EMBL" id="JAAMOB010000020">
    <property type="protein sequence ID" value="KAF4099927.1"/>
    <property type="molecule type" value="Genomic_DNA"/>
</dbReference>
<dbReference type="PANTHER" id="PTHR31206">
    <property type="entry name" value="LP10445P"/>
    <property type="match status" value="1"/>
</dbReference>
<evidence type="ECO:0008006" key="4">
    <source>
        <dbReference type="Google" id="ProtNLM"/>
    </source>
</evidence>
<dbReference type="Proteomes" id="UP000579812">
    <property type="component" value="Unassembled WGS sequence"/>
</dbReference>
<comment type="caution">
    <text evidence="2">The sequence shown here is derived from an EMBL/GenBank/DDBJ whole genome shotgun (WGS) entry which is preliminary data.</text>
</comment>
<accession>A0A7J6BY61</accession>
<proteinExistence type="predicted"/>
<evidence type="ECO:0000313" key="2">
    <source>
        <dbReference type="EMBL" id="KAF4099927.1"/>
    </source>
</evidence>
<organism evidence="2 3">
    <name type="scientific">Onychostoma macrolepis</name>
    <dbReference type="NCBI Taxonomy" id="369639"/>
    <lineage>
        <taxon>Eukaryota</taxon>
        <taxon>Metazoa</taxon>
        <taxon>Chordata</taxon>
        <taxon>Craniata</taxon>
        <taxon>Vertebrata</taxon>
        <taxon>Euteleostomi</taxon>
        <taxon>Actinopterygii</taxon>
        <taxon>Neopterygii</taxon>
        <taxon>Teleostei</taxon>
        <taxon>Ostariophysi</taxon>
        <taxon>Cypriniformes</taxon>
        <taxon>Cyprinidae</taxon>
        <taxon>Acrossocheilinae</taxon>
        <taxon>Onychostoma</taxon>
    </lineage>
</organism>
<gene>
    <name evidence="2" type="ORF">G5714_020053</name>
</gene>
<protein>
    <recommendedName>
        <fullName evidence="4">Protein FAM177A1</fullName>
    </recommendedName>
</protein>
<reference evidence="2 3" key="1">
    <citation type="submission" date="2020-04" db="EMBL/GenBank/DDBJ databases">
        <title>Chromosome-level genome assembly of a cyprinid fish Onychostoma macrolepis by integration of Nanopore Sequencing, Bionano and Hi-C technology.</title>
        <authorList>
            <person name="Wang D."/>
        </authorList>
    </citation>
    <scope>NUCLEOTIDE SEQUENCE [LARGE SCALE GENOMIC DNA]</scope>
    <source>
        <strain evidence="2">SWU-2019</strain>
        <tissue evidence="2">Muscle</tissue>
    </source>
</reference>
<feature type="region of interest" description="Disordered" evidence="1">
    <location>
        <begin position="23"/>
        <end position="45"/>
    </location>
</feature>
<sequence>MHTDEPLRDVSPRQVKVIHFSSGETLTEEDSEEEEAQHQLHQAPSVSDPGTWTWFWGTQILRKSLLFCDFLGEKMAGLLGLNAAKYQYAVDQYQREHKNETEGEVLSASTSVNDEERINLSNIARKQYGAANMQDLTQQQTLEETLRYQGEQNEGYNSNE</sequence>
<dbReference type="InterPro" id="IPR028260">
    <property type="entry name" value="FAM177"/>
</dbReference>
<keyword evidence="3" id="KW-1185">Reference proteome</keyword>
<evidence type="ECO:0000313" key="3">
    <source>
        <dbReference type="Proteomes" id="UP000579812"/>
    </source>
</evidence>
<feature type="compositionally biased region" description="Acidic residues" evidence="1">
    <location>
        <begin position="26"/>
        <end position="35"/>
    </location>
</feature>
<dbReference type="PANTHER" id="PTHR31206:SF1">
    <property type="entry name" value="LP10445P"/>
    <property type="match status" value="1"/>
</dbReference>